<organism evidence="2 3">
    <name type="scientific">Arthrobacter humicola</name>
    <dbReference type="NCBI Taxonomy" id="409291"/>
    <lineage>
        <taxon>Bacteria</taxon>
        <taxon>Bacillati</taxon>
        <taxon>Actinomycetota</taxon>
        <taxon>Actinomycetes</taxon>
        <taxon>Micrococcales</taxon>
        <taxon>Micrococcaceae</taxon>
        <taxon>Arthrobacter</taxon>
    </lineage>
</organism>
<accession>A0ABP5L444</accession>
<dbReference type="Pfam" id="PF03734">
    <property type="entry name" value="YkuD"/>
    <property type="match status" value="1"/>
</dbReference>
<reference evidence="3" key="1">
    <citation type="journal article" date="2019" name="Int. J. Syst. Evol. Microbiol.">
        <title>The Global Catalogue of Microorganisms (GCM) 10K type strain sequencing project: providing services to taxonomists for standard genome sequencing and annotation.</title>
        <authorList>
            <consortium name="The Broad Institute Genomics Platform"/>
            <consortium name="The Broad Institute Genome Sequencing Center for Infectious Disease"/>
            <person name="Wu L."/>
            <person name="Ma J."/>
        </authorList>
    </citation>
    <scope>NUCLEOTIDE SEQUENCE [LARGE SCALE GENOMIC DNA]</scope>
    <source>
        <strain evidence="3">JCM 15921</strain>
    </source>
</reference>
<comment type="caution">
    <text evidence="2">The sequence shown here is derived from an EMBL/GenBank/DDBJ whole genome shotgun (WGS) entry which is preliminary data.</text>
</comment>
<dbReference type="EMBL" id="BAAAQB010000038">
    <property type="protein sequence ID" value="GAA2141548.1"/>
    <property type="molecule type" value="Genomic_DNA"/>
</dbReference>
<dbReference type="PANTHER" id="PTHR38589:SF1">
    <property type="entry name" value="BLR0621 PROTEIN"/>
    <property type="match status" value="1"/>
</dbReference>
<dbReference type="PANTHER" id="PTHR38589">
    <property type="entry name" value="BLR0621 PROTEIN"/>
    <property type="match status" value="1"/>
</dbReference>
<keyword evidence="3" id="KW-1185">Reference proteome</keyword>
<evidence type="ECO:0000313" key="2">
    <source>
        <dbReference type="EMBL" id="GAA2141548.1"/>
    </source>
</evidence>
<dbReference type="Pfam" id="PF08310">
    <property type="entry name" value="LGFP"/>
    <property type="match status" value="4"/>
</dbReference>
<name>A0ABP5L444_9MICC</name>
<dbReference type="InterPro" id="IPR013207">
    <property type="entry name" value="LGFP"/>
</dbReference>
<feature type="domain" description="L,D-TPase catalytic" evidence="1">
    <location>
        <begin position="315"/>
        <end position="449"/>
    </location>
</feature>
<evidence type="ECO:0000259" key="1">
    <source>
        <dbReference type="Pfam" id="PF03734"/>
    </source>
</evidence>
<gene>
    <name evidence="2" type="ORF">GCM10009825_30140</name>
</gene>
<dbReference type="InterPro" id="IPR005490">
    <property type="entry name" value="LD_TPept_cat_dom"/>
</dbReference>
<dbReference type="Proteomes" id="UP001500102">
    <property type="component" value="Unassembled WGS sequence"/>
</dbReference>
<protein>
    <recommendedName>
        <fullName evidence="1">L,D-TPase catalytic domain-containing protein</fullName>
    </recommendedName>
</protein>
<evidence type="ECO:0000313" key="3">
    <source>
        <dbReference type="Proteomes" id="UP001500102"/>
    </source>
</evidence>
<proteinExistence type="predicted"/>
<sequence>MQQCGLAGGGCLQTFKHGTIAWSKATGAHLLTGALEDAWLKSGGVTSYLGYPTGDARCGGDPRVCQQAFQRGSLYNVTGKGTFPVWGAINATYESLGGLNGYLGYPLDAETCGLPGGACTQRFQRGAVYFAPGAGTFPVWGAINARYLALGGSRGYLGYPTGAESCGLRGGGCAQSFQRGRIYYAAGAGTQAVWGGLGQFYAARKAQDGALGYPVTAEACDRSGFCSQSFQYGVLQWVPGSGVRYRLTSAAYCPALNSGAVKYRTAGASRVSFAIADDYRSTRITFITCVRQPDGSYAKEWGALGHAGESGFAAPGVATGPTWQAFSPTGSFTVTQAFGLGNPGTALPYRTLNPYSRWGGRLNANYNKYFESSSDVFPDENMWYFATRPSHDYRQGVVINYNRPPDAPITMNAGFAIFLHGNNLPTWGCISLNDGDLLQYLRTAHSGDRFVMGVAYDIFN</sequence>